<dbReference type="Gene3D" id="6.10.10.120">
    <property type="entry name" value="Antitoxin ParD1-like"/>
    <property type="match status" value="1"/>
</dbReference>
<name>F4QMB5_9CAUL</name>
<dbReference type="STRING" id="715226.ABI_27710"/>
<proteinExistence type="predicted"/>
<dbReference type="EMBL" id="GL883078">
    <property type="protein sequence ID" value="EGF91356.1"/>
    <property type="molecule type" value="Genomic_DNA"/>
</dbReference>
<gene>
    <name evidence="1" type="ORF">ABI_27710</name>
</gene>
<organism evidence="1 2">
    <name type="scientific">Asticcacaulis biprosthecium C19</name>
    <dbReference type="NCBI Taxonomy" id="715226"/>
    <lineage>
        <taxon>Bacteria</taxon>
        <taxon>Pseudomonadati</taxon>
        <taxon>Pseudomonadota</taxon>
        <taxon>Alphaproteobacteria</taxon>
        <taxon>Caulobacterales</taxon>
        <taxon>Caulobacteraceae</taxon>
        <taxon>Asticcacaulis</taxon>
    </lineage>
</organism>
<accession>F4QMB5</accession>
<dbReference type="InterPro" id="IPR038296">
    <property type="entry name" value="ParD_sf"/>
</dbReference>
<sequence>MQMMDRITVSLDDGNSDWVQQQAGSSADAYVNDVLRRHQERKAAEAELRDLIQEGLDSGVEYRSPQQIMQDVRERLKRDGVQIKP</sequence>
<evidence type="ECO:0000313" key="2">
    <source>
        <dbReference type="Proteomes" id="UP000006512"/>
    </source>
</evidence>
<dbReference type="AlphaFoldDB" id="F4QMB5"/>
<dbReference type="HOGENOM" id="CLU_144805_3_1_5"/>
<dbReference type="Proteomes" id="UP000006512">
    <property type="component" value="Unassembled WGS sequence"/>
</dbReference>
<keyword evidence="2" id="KW-1185">Reference proteome</keyword>
<reference evidence="2" key="1">
    <citation type="submission" date="2011-03" db="EMBL/GenBank/DDBJ databases">
        <title>Draft genome sequence of Brevundimonas diminuta.</title>
        <authorList>
            <person name="Brown P.J.B."/>
            <person name="Buechlein A."/>
            <person name="Hemmerich C."/>
            <person name="Brun Y.V."/>
        </authorList>
    </citation>
    <scope>NUCLEOTIDE SEQUENCE [LARGE SCALE GENOMIC DNA]</scope>
    <source>
        <strain evidence="2">C19</strain>
    </source>
</reference>
<protein>
    <submittedName>
        <fullName evidence="1">CopG/Arc/MetJ family transcriptional regulator</fullName>
    </submittedName>
</protein>
<evidence type="ECO:0000313" key="1">
    <source>
        <dbReference type="EMBL" id="EGF91356.1"/>
    </source>
</evidence>